<dbReference type="EMBL" id="UZAN01081794">
    <property type="protein sequence ID" value="VDP96659.1"/>
    <property type="molecule type" value="Genomic_DNA"/>
</dbReference>
<organism evidence="1 2">
    <name type="scientific">Echinostoma caproni</name>
    <dbReference type="NCBI Taxonomy" id="27848"/>
    <lineage>
        <taxon>Eukaryota</taxon>
        <taxon>Metazoa</taxon>
        <taxon>Spiralia</taxon>
        <taxon>Lophotrochozoa</taxon>
        <taxon>Platyhelminthes</taxon>
        <taxon>Trematoda</taxon>
        <taxon>Digenea</taxon>
        <taxon>Plagiorchiida</taxon>
        <taxon>Echinostomata</taxon>
        <taxon>Echinostomatoidea</taxon>
        <taxon>Echinostomatidae</taxon>
        <taxon>Echinostoma</taxon>
    </lineage>
</organism>
<dbReference type="Proteomes" id="UP000272942">
    <property type="component" value="Unassembled WGS sequence"/>
</dbReference>
<name>A0A3P8LF03_9TREM</name>
<proteinExistence type="predicted"/>
<evidence type="ECO:0000313" key="2">
    <source>
        <dbReference type="Proteomes" id="UP000272942"/>
    </source>
</evidence>
<keyword evidence="2" id="KW-1185">Reference proteome</keyword>
<gene>
    <name evidence="1" type="ORF">ECPE_LOCUS18573</name>
</gene>
<evidence type="ECO:0000313" key="1">
    <source>
        <dbReference type="EMBL" id="VDP96659.1"/>
    </source>
</evidence>
<reference evidence="1 2" key="1">
    <citation type="submission" date="2018-11" db="EMBL/GenBank/DDBJ databases">
        <authorList>
            <consortium name="Pathogen Informatics"/>
        </authorList>
    </citation>
    <scope>NUCLEOTIDE SEQUENCE [LARGE SCALE GENOMIC DNA]</scope>
    <source>
        <strain evidence="1 2">Egypt</strain>
    </source>
</reference>
<sequence>MFHATYPRITSSFKYGPLPLPSFLPDSSFPLPASPSQLSSVTSSALKFSSAGTAYQPKNDKPSSASIGLSLEPVKYFKTSRLWSNGRQEVKAREERGSGWSKNLNARFAKAFTFLCHVT</sequence>
<protein>
    <submittedName>
        <fullName evidence="1">Uncharacterized protein</fullName>
    </submittedName>
</protein>
<dbReference type="AlphaFoldDB" id="A0A3P8LF03"/>
<accession>A0A3P8LF03</accession>